<evidence type="ECO:0008006" key="5">
    <source>
        <dbReference type="Google" id="ProtNLM"/>
    </source>
</evidence>
<organism evidence="3 4">
    <name type="scientific">Phrynocephalus forsythii</name>
    <dbReference type="NCBI Taxonomy" id="171643"/>
    <lineage>
        <taxon>Eukaryota</taxon>
        <taxon>Metazoa</taxon>
        <taxon>Chordata</taxon>
        <taxon>Craniata</taxon>
        <taxon>Vertebrata</taxon>
        <taxon>Euteleostomi</taxon>
        <taxon>Lepidosauria</taxon>
        <taxon>Squamata</taxon>
        <taxon>Bifurcata</taxon>
        <taxon>Unidentata</taxon>
        <taxon>Episquamata</taxon>
        <taxon>Toxicofera</taxon>
        <taxon>Iguania</taxon>
        <taxon>Acrodonta</taxon>
        <taxon>Agamidae</taxon>
        <taxon>Agaminae</taxon>
        <taxon>Phrynocephalus</taxon>
    </lineage>
</organism>
<feature type="region of interest" description="Disordered" evidence="1">
    <location>
        <begin position="14"/>
        <end position="57"/>
    </location>
</feature>
<reference evidence="3" key="1">
    <citation type="journal article" date="2023" name="DNA Res.">
        <title>Chromosome-level genome assembly of Phrynocephalus forsythii using third-generation DNA sequencing and Hi-C analysis.</title>
        <authorList>
            <person name="Qi Y."/>
            <person name="Zhao W."/>
            <person name="Zhao Y."/>
            <person name="Niu C."/>
            <person name="Cao S."/>
            <person name="Zhang Y."/>
        </authorList>
    </citation>
    <scope>NUCLEOTIDE SEQUENCE</scope>
    <source>
        <tissue evidence="3">Muscle</tissue>
    </source>
</reference>
<dbReference type="AlphaFoldDB" id="A0A9Q0YDB8"/>
<feature type="transmembrane region" description="Helical" evidence="2">
    <location>
        <begin position="74"/>
        <end position="98"/>
    </location>
</feature>
<gene>
    <name evidence="3" type="ORF">JRQ81_001698</name>
</gene>
<keyword evidence="2" id="KW-0472">Membrane</keyword>
<proteinExistence type="predicted"/>
<dbReference type="Pfam" id="PF15062">
    <property type="entry name" value="ARL6IP6"/>
    <property type="match status" value="1"/>
</dbReference>
<accession>A0A9Q0YDB8</accession>
<comment type="caution">
    <text evidence="3">The sequence shown here is derived from an EMBL/GenBank/DDBJ whole genome shotgun (WGS) entry which is preliminary data.</text>
</comment>
<evidence type="ECO:0000256" key="2">
    <source>
        <dbReference type="SAM" id="Phobius"/>
    </source>
</evidence>
<sequence length="250" mass="25756">MAVYYRRSAVSYSRSGQAGGDVSSRPSEAGFGEGDGEGASGGGEAPPGPRAACFTPLPQQGTDGAGGRWPSRACAVLCCLLAVSVLALLLAVACLVLRDLRYEETKTEDNIEANILGFWSLLVLSIISGLSCCSFSWTVTYFDSFEPGMFPPTPLSPARFNHAKQQCLTVISGGGAQAGDAAAIKAATGPAASLPPSPLPPGGISPRWAHGSLRGRKGTMGHSGGGEQWPPLGPEGCICSVRCTDISSYF</sequence>
<keyword evidence="4" id="KW-1185">Reference proteome</keyword>
<evidence type="ECO:0000256" key="1">
    <source>
        <dbReference type="SAM" id="MobiDB-lite"/>
    </source>
</evidence>
<keyword evidence="2" id="KW-0812">Transmembrane</keyword>
<evidence type="ECO:0000313" key="3">
    <source>
        <dbReference type="EMBL" id="KAJ7345748.1"/>
    </source>
</evidence>
<dbReference type="InterPro" id="IPR029383">
    <property type="entry name" value="ARL6IP6"/>
</dbReference>
<protein>
    <recommendedName>
        <fullName evidence="5">ADP-ribosylation factor-like protein 6-interacting protein 6</fullName>
    </recommendedName>
</protein>
<name>A0A9Q0YDB8_9SAUR</name>
<dbReference type="EMBL" id="JAPFRF010000001">
    <property type="protein sequence ID" value="KAJ7345748.1"/>
    <property type="molecule type" value="Genomic_DNA"/>
</dbReference>
<dbReference type="PANTHER" id="PTHR28640:SF1">
    <property type="entry name" value="ADP-RIBOSYLATION FACTOR-LIKE PROTEIN 6-INTERACTING PROTEIN 6"/>
    <property type="match status" value="1"/>
</dbReference>
<feature type="compositionally biased region" description="Gly residues" evidence="1">
    <location>
        <begin position="31"/>
        <end position="45"/>
    </location>
</feature>
<dbReference type="OrthoDB" id="10070125at2759"/>
<evidence type="ECO:0000313" key="4">
    <source>
        <dbReference type="Proteomes" id="UP001142489"/>
    </source>
</evidence>
<keyword evidence="2" id="KW-1133">Transmembrane helix</keyword>
<dbReference type="Proteomes" id="UP001142489">
    <property type="component" value="Unassembled WGS sequence"/>
</dbReference>
<dbReference type="PANTHER" id="PTHR28640">
    <property type="entry name" value="ADP-RIBOSYLATION FACTOR-LIKE PROTEIN 6-INTERACTING PROTEIN 6"/>
    <property type="match status" value="1"/>
</dbReference>
<feature type="transmembrane region" description="Helical" evidence="2">
    <location>
        <begin position="118"/>
        <end position="142"/>
    </location>
</feature>